<keyword evidence="2" id="KW-0812">Transmembrane</keyword>
<keyword evidence="2" id="KW-0472">Membrane</keyword>
<reference evidence="4" key="1">
    <citation type="submission" date="2017-09" db="EMBL/GenBank/DDBJ databases">
        <title>Depth-based differentiation of microbial function through sediment-hosted aquifers and enrichment of novel symbionts in the deep terrestrial subsurface.</title>
        <authorList>
            <person name="Probst A.J."/>
            <person name="Ladd B."/>
            <person name="Jarett J.K."/>
            <person name="Geller-Mcgrath D.E."/>
            <person name="Sieber C.M.K."/>
            <person name="Emerson J.B."/>
            <person name="Anantharaman K."/>
            <person name="Thomas B.C."/>
            <person name="Malmstrom R."/>
            <person name="Stieglmeier M."/>
            <person name="Klingl A."/>
            <person name="Woyke T."/>
            <person name="Ryan C.M."/>
            <person name="Banfield J.F."/>
        </authorList>
    </citation>
    <scope>NUCLEOTIDE SEQUENCE [LARGE SCALE GENOMIC DNA]</scope>
</reference>
<dbReference type="AlphaFoldDB" id="A0A2M8LC37"/>
<evidence type="ECO:0000313" key="3">
    <source>
        <dbReference type="EMBL" id="PJE74121.1"/>
    </source>
</evidence>
<dbReference type="Proteomes" id="UP000228700">
    <property type="component" value="Unassembled WGS sequence"/>
</dbReference>
<evidence type="ECO:0000256" key="1">
    <source>
        <dbReference type="SAM" id="MobiDB-lite"/>
    </source>
</evidence>
<protein>
    <recommendedName>
        <fullName evidence="5">DUF4446 domain-containing protein</fullName>
    </recommendedName>
</protein>
<gene>
    <name evidence="3" type="ORF">COV01_02600</name>
</gene>
<feature type="transmembrane region" description="Helical" evidence="2">
    <location>
        <begin position="12"/>
        <end position="30"/>
    </location>
</feature>
<dbReference type="InterPro" id="IPR027981">
    <property type="entry name" value="DUF4446"/>
</dbReference>
<evidence type="ECO:0000256" key="2">
    <source>
        <dbReference type="SAM" id="Phobius"/>
    </source>
</evidence>
<feature type="region of interest" description="Disordered" evidence="1">
    <location>
        <begin position="136"/>
        <end position="160"/>
    </location>
</feature>
<sequence length="160" mass="18105">MQLFALPYESTIVVVLAFLLILTFIWALYLEMRIRKFMKGKDAKSLENIIATIQKENGQINTFKKEVVDTFKSFDNRISTSSRGISTVRFNAFGGRGESGAQSFATAIIDERGDGVIISSIHTRDNTRMYAKPLSEFESKHELSEEEKRALSEAKSKVKK</sequence>
<accession>A0A2M8LC37</accession>
<proteinExistence type="predicted"/>
<dbReference type="Pfam" id="PF14584">
    <property type="entry name" value="DUF4446"/>
    <property type="match status" value="1"/>
</dbReference>
<evidence type="ECO:0008006" key="5">
    <source>
        <dbReference type="Google" id="ProtNLM"/>
    </source>
</evidence>
<dbReference type="EMBL" id="PFEQ01000012">
    <property type="protein sequence ID" value="PJE74121.1"/>
    <property type="molecule type" value="Genomic_DNA"/>
</dbReference>
<comment type="caution">
    <text evidence="3">The sequence shown here is derived from an EMBL/GenBank/DDBJ whole genome shotgun (WGS) entry which is preliminary data.</text>
</comment>
<evidence type="ECO:0000313" key="4">
    <source>
        <dbReference type="Proteomes" id="UP000228700"/>
    </source>
</evidence>
<organism evidence="3 4">
    <name type="scientific">Candidatus Taylorbacteria bacterium CG10_big_fil_rev_8_21_14_0_10_41_48</name>
    <dbReference type="NCBI Taxonomy" id="1975024"/>
    <lineage>
        <taxon>Bacteria</taxon>
        <taxon>Candidatus Tayloriibacteriota</taxon>
    </lineage>
</organism>
<keyword evidence="2" id="KW-1133">Transmembrane helix</keyword>
<name>A0A2M8LC37_9BACT</name>